<dbReference type="EMBL" id="CP136921">
    <property type="protein sequence ID" value="WOO31445.1"/>
    <property type="molecule type" value="Genomic_DNA"/>
</dbReference>
<evidence type="ECO:0008006" key="3">
    <source>
        <dbReference type="Google" id="ProtNLM"/>
    </source>
</evidence>
<dbReference type="InterPro" id="IPR011330">
    <property type="entry name" value="Glyco_hydro/deAcase_b/a-brl"/>
</dbReference>
<name>A0ABZ0J1K8_9BURK</name>
<dbReference type="SUPFAM" id="SSF88713">
    <property type="entry name" value="Glycoside hydrolase/deacetylase"/>
    <property type="match status" value="1"/>
</dbReference>
<dbReference type="Gene3D" id="3.20.20.370">
    <property type="entry name" value="Glycoside hydrolase/deacetylase"/>
    <property type="match status" value="1"/>
</dbReference>
<evidence type="ECO:0000313" key="1">
    <source>
        <dbReference type="EMBL" id="WOO31445.1"/>
    </source>
</evidence>
<sequence>MLDVFFTIDVEVWCNGWKNIDERFANAFDRYIYGTTPQGQFGLPYQMKVMNDHGLTSVCFIEPLFSARFGQQPLDEIVALVREAGHEPQLHMHPEWVDEARTPLLEGMQGKRPNMRDYTVAEQTSLIASGLQMLERAGAPNINAFRAGSFGFNRDTLEALAANGIAYDCSYNTTLFGQSSGVRPGETVWWPFECAGVYEYPMTVFDDGTGKLRHVQLTACSFAEIEKLLWTALEAGHQSFVMLSHSFELLNGGSRDRSDPVTINRFRKFCAFMEKNRDSFRVRGFQGMQPEVAVQPPPLLRSPIWRTGMRMAEQVYRRRYR</sequence>
<proteinExistence type="predicted"/>
<protein>
    <recommendedName>
        <fullName evidence="3">Polysaccharide deacetylase</fullName>
    </recommendedName>
</protein>
<dbReference type="Proteomes" id="UP001303211">
    <property type="component" value="Chromosome"/>
</dbReference>
<dbReference type="RefSeq" id="WP_317700924.1">
    <property type="nucleotide sequence ID" value="NZ_CP136921.1"/>
</dbReference>
<dbReference type="CDD" id="cd10933">
    <property type="entry name" value="CE4_u9"/>
    <property type="match status" value="1"/>
</dbReference>
<gene>
    <name evidence="1" type="ORF">P4826_13625</name>
</gene>
<accession>A0ABZ0J1K8</accession>
<reference evidence="1 2" key="1">
    <citation type="submission" date="2023-03" db="EMBL/GenBank/DDBJ databases">
        <title>Diaphorobacter basophil sp. nov., isolated from a sewage-treatment plant.</title>
        <authorList>
            <person name="Yang K."/>
        </authorList>
    </citation>
    <scope>NUCLEOTIDE SEQUENCE [LARGE SCALE GENOMIC DNA]</scope>
    <source>
        <strain evidence="1 2">Y-1</strain>
    </source>
</reference>
<evidence type="ECO:0000313" key="2">
    <source>
        <dbReference type="Proteomes" id="UP001303211"/>
    </source>
</evidence>
<organism evidence="1 2">
    <name type="scientific">Diaphorobacter limosus</name>
    <dbReference type="NCBI Taxonomy" id="3036128"/>
    <lineage>
        <taxon>Bacteria</taxon>
        <taxon>Pseudomonadati</taxon>
        <taxon>Pseudomonadota</taxon>
        <taxon>Betaproteobacteria</taxon>
        <taxon>Burkholderiales</taxon>
        <taxon>Comamonadaceae</taxon>
        <taxon>Diaphorobacter</taxon>
    </lineage>
</organism>
<keyword evidence="2" id="KW-1185">Reference proteome</keyword>